<dbReference type="RefSeq" id="WP_091708304.1">
    <property type="nucleotide sequence ID" value="NZ_FNCA01000001.1"/>
</dbReference>
<feature type="domain" description="THIF-type NAD/FAD binding fold" evidence="3">
    <location>
        <begin position="10"/>
        <end position="237"/>
    </location>
</feature>
<evidence type="ECO:0000313" key="4">
    <source>
        <dbReference type="EMBL" id="SDF35702.1"/>
    </source>
</evidence>
<dbReference type="PANTHER" id="PTHR10953">
    <property type="entry name" value="UBIQUITIN-ACTIVATING ENZYME E1"/>
    <property type="match status" value="1"/>
</dbReference>
<dbReference type="OrthoDB" id="7915at2157"/>
<keyword evidence="4" id="KW-0548">Nucleotidyltransferase</keyword>
<dbReference type="GO" id="GO:0005737">
    <property type="term" value="C:cytoplasm"/>
    <property type="evidence" value="ECO:0007669"/>
    <property type="project" value="TreeGrafter"/>
</dbReference>
<evidence type="ECO:0000259" key="3">
    <source>
        <dbReference type="Pfam" id="PF00899"/>
    </source>
</evidence>
<dbReference type="FunFam" id="3.40.50.720:FF:000080">
    <property type="entry name" value="Thiazole biosynthesis adenylyltransferase ThiF"/>
    <property type="match status" value="1"/>
</dbReference>
<dbReference type="GO" id="GO:0004792">
    <property type="term" value="F:thiosulfate-cyanide sulfurtransferase activity"/>
    <property type="evidence" value="ECO:0007669"/>
    <property type="project" value="TreeGrafter"/>
</dbReference>
<gene>
    <name evidence="4" type="ORF">SAMN04488589_0452</name>
</gene>
<dbReference type="SUPFAM" id="SSF69572">
    <property type="entry name" value="Activating enzymes of the ubiquitin-like proteins"/>
    <property type="match status" value="1"/>
</dbReference>
<dbReference type="InterPro" id="IPR000594">
    <property type="entry name" value="ThiF_NAD_FAD-bd"/>
</dbReference>
<accession>A0A7Z7B021</accession>
<sequence>MLSDDELQRYSRQIMLFGKGGQKRLKDATVFIAGAGGLGCPIALYLAVAGIGHLRIADKDVVEQTNLNRQILHWEQDIGKEKVISVEEKLRMINPHIEVRSFYLTIDESNIMDLVADADIIVDAMDNYHVRYLLNKASHEKGIPLVHGAIRGFDGQAMTIIPGQSACFNCVFPSEPPSETFPVVGVTPGIIAMIQANEVIKYLLGKGKLLTNRLLIWDGLNSEMDYMKVSKRSDCKVCGKSIVDKD</sequence>
<name>A0A7Z7B021_9EURY</name>
<dbReference type="Gene3D" id="3.40.50.720">
    <property type="entry name" value="NAD(P)-binding Rossmann-like Domain"/>
    <property type="match status" value="1"/>
</dbReference>
<dbReference type="Proteomes" id="UP000199259">
    <property type="component" value="Unassembled WGS sequence"/>
</dbReference>
<dbReference type="PANTHER" id="PTHR10953:SF102">
    <property type="entry name" value="ADENYLYLTRANSFERASE AND SULFURTRANSFERASE MOCS3"/>
    <property type="match status" value="1"/>
</dbReference>
<keyword evidence="2" id="KW-0812">Transmembrane</keyword>
<dbReference type="CDD" id="cd00757">
    <property type="entry name" value="ThiF_MoeB_HesA_family"/>
    <property type="match status" value="1"/>
</dbReference>
<dbReference type="EMBL" id="FNCA01000001">
    <property type="protein sequence ID" value="SDF35702.1"/>
    <property type="molecule type" value="Genomic_DNA"/>
</dbReference>
<evidence type="ECO:0000313" key="5">
    <source>
        <dbReference type="Proteomes" id="UP000199259"/>
    </source>
</evidence>
<comment type="caution">
    <text evidence="4">The sequence shown here is derived from an EMBL/GenBank/DDBJ whole genome shotgun (WGS) entry which is preliminary data.</text>
</comment>
<dbReference type="GO" id="GO:0008641">
    <property type="term" value="F:ubiquitin-like modifier activating enzyme activity"/>
    <property type="evidence" value="ECO:0007669"/>
    <property type="project" value="InterPro"/>
</dbReference>
<dbReference type="InterPro" id="IPR045886">
    <property type="entry name" value="ThiF/MoeB/HesA"/>
</dbReference>
<evidence type="ECO:0000256" key="2">
    <source>
        <dbReference type="SAM" id="Phobius"/>
    </source>
</evidence>
<dbReference type="Pfam" id="PF00899">
    <property type="entry name" value="ThiF"/>
    <property type="match status" value="1"/>
</dbReference>
<comment type="similarity">
    <text evidence="1">Belongs to the HesA/MoeB/ThiF family.</text>
</comment>
<keyword evidence="4" id="KW-0808">Transferase</keyword>
<proteinExistence type="inferred from homology"/>
<reference evidence="4 5" key="1">
    <citation type="submission" date="2016-10" db="EMBL/GenBank/DDBJ databases">
        <authorList>
            <person name="Varghese N."/>
            <person name="Submissions S."/>
        </authorList>
    </citation>
    <scope>NUCLEOTIDE SEQUENCE [LARGE SCALE GENOMIC DNA]</scope>
    <source>
        <strain evidence="4 5">PL 12/M</strain>
    </source>
</reference>
<protein>
    <submittedName>
        <fullName evidence="4">Adenylyltransferase and sulfurtransferase</fullName>
    </submittedName>
</protein>
<keyword evidence="2" id="KW-1133">Transmembrane helix</keyword>
<feature type="transmembrane region" description="Helical" evidence="2">
    <location>
        <begin position="28"/>
        <end position="48"/>
    </location>
</feature>
<keyword evidence="5" id="KW-1185">Reference proteome</keyword>
<evidence type="ECO:0000256" key="1">
    <source>
        <dbReference type="ARBA" id="ARBA00009919"/>
    </source>
</evidence>
<dbReference type="InterPro" id="IPR035985">
    <property type="entry name" value="Ubiquitin-activating_enz"/>
</dbReference>
<dbReference type="AlphaFoldDB" id="A0A7Z7B021"/>
<keyword evidence="2" id="KW-0472">Membrane</keyword>
<organism evidence="4 5">
    <name type="scientific">Methanolobus vulcani</name>
    <dbReference type="NCBI Taxonomy" id="38026"/>
    <lineage>
        <taxon>Archaea</taxon>
        <taxon>Methanobacteriati</taxon>
        <taxon>Methanobacteriota</taxon>
        <taxon>Stenosarchaea group</taxon>
        <taxon>Methanomicrobia</taxon>
        <taxon>Methanosarcinales</taxon>
        <taxon>Methanosarcinaceae</taxon>
        <taxon>Methanolobus</taxon>
    </lineage>
</organism>
<dbReference type="GO" id="GO:0016779">
    <property type="term" value="F:nucleotidyltransferase activity"/>
    <property type="evidence" value="ECO:0007669"/>
    <property type="project" value="UniProtKB-KW"/>
</dbReference>